<dbReference type="PANTHER" id="PTHR31929">
    <property type="entry name" value="SAUR-LIKE AUXIN-RESPONSIVE PROTEIN FAMILY-RELATED"/>
    <property type="match status" value="1"/>
</dbReference>
<dbReference type="Pfam" id="PF02519">
    <property type="entry name" value="Auxin_inducible"/>
    <property type="match status" value="1"/>
</dbReference>
<evidence type="ECO:0008006" key="4">
    <source>
        <dbReference type="Google" id="ProtNLM"/>
    </source>
</evidence>
<dbReference type="Proteomes" id="UP000813462">
    <property type="component" value="Unassembled WGS sequence"/>
</dbReference>
<evidence type="ECO:0000313" key="3">
    <source>
        <dbReference type="Proteomes" id="UP000813462"/>
    </source>
</evidence>
<comment type="similarity">
    <text evidence="1">Belongs to the ARG7 family.</text>
</comment>
<dbReference type="GO" id="GO:0009733">
    <property type="term" value="P:response to auxin"/>
    <property type="evidence" value="ECO:0007669"/>
    <property type="project" value="InterPro"/>
</dbReference>
<reference evidence="2" key="1">
    <citation type="journal article" date="2021" name="Front. Plant Sci.">
        <title>Chromosome-Scale Genome Assembly for Chinese Sour Jujube and Insights Into Its Genome Evolution and Domestication Signature.</title>
        <authorList>
            <person name="Shen L.-Y."/>
            <person name="Luo H."/>
            <person name="Wang X.-L."/>
            <person name="Wang X.-M."/>
            <person name="Qiu X.-J."/>
            <person name="Liu H."/>
            <person name="Zhou S.-S."/>
            <person name="Jia K.-H."/>
            <person name="Nie S."/>
            <person name="Bao Y.-T."/>
            <person name="Zhang R.-G."/>
            <person name="Yun Q.-Z."/>
            <person name="Chai Y.-H."/>
            <person name="Lu J.-Y."/>
            <person name="Li Y."/>
            <person name="Zhao S.-W."/>
            <person name="Mao J.-F."/>
            <person name="Jia S.-G."/>
            <person name="Mao Y.-M."/>
        </authorList>
    </citation>
    <scope>NUCLEOTIDE SEQUENCE</scope>
    <source>
        <strain evidence="2">AT0</strain>
        <tissue evidence="2">Leaf</tissue>
    </source>
</reference>
<dbReference type="EMBL" id="JAEACU010000009">
    <property type="protein sequence ID" value="KAH7517709.1"/>
    <property type="molecule type" value="Genomic_DNA"/>
</dbReference>
<comment type="caution">
    <text evidence="2">The sequence shown here is derived from an EMBL/GenBank/DDBJ whole genome shotgun (WGS) entry which is preliminary data.</text>
</comment>
<sequence length="174" mass="19657">MGFRLPGIVPAKILKRSLSNSKKAGSVAVDVPIGHFAVYVGDIEKKRFVIPLSFLNQPSFQDLLSQAEEEFGFEHPTGGLTIPCREGEFVDLILKYILCSKSFSVSICLKPSSFKGLYLLQTEKKRFVIPLFCSKNPSFRNFLSRTEEEFRNLHQIDGKNLMSICSLSSFLWEV</sequence>
<evidence type="ECO:0000313" key="2">
    <source>
        <dbReference type="EMBL" id="KAH7517709.1"/>
    </source>
</evidence>
<proteinExistence type="inferred from homology"/>
<dbReference type="AlphaFoldDB" id="A0A978US59"/>
<evidence type="ECO:0000256" key="1">
    <source>
        <dbReference type="ARBA" id="ARBA00006974"/>
    </source>
</evidence>
<accession>A0A978US59</accession>
<name>A0A978US59_ZIZJJ</name>
<dbReference type="InterPro" id="IPR003676">
    <property type="entry name" value="SAUR_fam"/>
</dbReference>
<protein>
    <recommendedName>
        <fullName evidence="4">Auxin-induced protein 15A-like</fullName>
    </recommendedName>
</protein>
<organism evidence="2 3">
    <name type="scientific">Ziziphus jujuba var. spinosa</name>
    <dbReference type="NCBI Taxonomy" id="714518"/>
    <lineage>
        <taxon>Eukaryota</taxon>
        <taxon>Viridiplantae</taxon>
        <taxon>Streptophyta</taxon>
        <taxon>Embryophyta</taxon>
        <taxon>Tracheophyta</taxon>
        <taxon>Spermatophyta</taxon>
        <taxon>Magnoliopsida</taxon>
        <taxon>eudicotyledons</taxon>
        <taxon>Gunneridae</taxon>
        <taxon>Pentapetalae</taxon>
        <taxon>rosids</taxon>
        <taxon>fabids</taxon>
        <taxon>Rosales</taxon>
        <taxon>Rhamnaceae</taxon>
        <taxon>Paliureae</taxon>
        <taxon>Ziziphus</taxon>
    </lineage>
</organism>
<gene>
    <name evidence="2" type="ORF">FEM48_Zijuj09G0093100</name>
</gene>